<feature type="transmembrane region" description="Helical" evidence="11">
    <location>
        <begin position="118"/>
        <end position="140"/>
    </location>
</feature>
<evidence type="ECO:0000256" key="6">
    <source>
        <dbReference type="ARBA" id="ARBA00022692"/>
    </source>
</evidence>
<protein>
    <recommendedName>
        <fullName evidence="10">Xylose transport system permease protein XylH</fullName>
    </recommendedName>
</protein>
<keyword evidence="2" id="KW-0813">Transport</keyword>
<evidence type="ECO:0000256" key="3">
    <source>
        <dbReference type="ARBA" id="ARBA00022475"/>
    </source>
</evidence>
<dbReference type="Pfam" id="PF02653">
    <property type="entry name" value="BPD_transp_2"/>
    <property type="match status" value="1"/>
</dbReference>
<proteinExistence type="predicted"/>
<evidence type="ECO:0000256" key="8">
    <source>
        <dbReference type="ARBA" id="ARBA00023136"/>
    </source>
</evidence>
<feature type="transmembrane region" description="Helical" evidence="11">
    <location>
        <begin position="364"/>
        <end position="383"/>
    </location>
</feature>
<reference evidence="12 13" key="1">
    <citation type="submission" date="2022-07" db="EMBL/GenBank/DDBJ databases">
        <title>Novel species in genus cellulomonas.</title>
        <authorList>
            <person name="Ye L."/>
        </authorList>
    </citation>
    <scope>NUCLEOTIDE SEQUENCE [LARGE SCALE GENOMIC DNA]</scope>
    <source>
        <strain evidence="13">zg-Y338</strain>
    </source>
</reference>
<dbReference type="EMBL" id="CP101988">
    <property type="protein sequence ID" value="UUI74721.1"/>
    <property type="molecule type" value="Genomic_DNA"/>
</dbReference>
<keyword evidence="8 11" id="KW-0472">Membrane</keyword>
<evidence type="ECO:0000313" key="12">
    <source>
        <dbReference type="EMBL" id="UUI74721.1"/>
    </source>
</evidence>
<feature type="transmembrane region" description="Helical" evidence="11">
    <location>
        <begin position="233"/>
        <end position="251"/>
    </location>
</feature>
<organism evidence="12 13">
    <name type="scientific">Cellulomonas chengniuliangii</name>
    <dbReference type="NCBI Taxonomy" id="2968084"/>
    <lineage>
        <taxon>Bacteria</taxon>
        <taxon>Bacillati</taxon>
        <taxon>Actinomycetota</taxon>
        <taxon>Actinomycetes</taxon>
        <taxon>Micrococcales</taxon>
        <taxon>Cellulomonadaceae</taxon>
        <taxon>Cellulomonas</taxon>
    </lineage>
</organism>
<dbReference type="Proteomes" id="UP001316189">
    <property type="component" value="Chromosome"/>
</dbReference>
<evidence type="ECO:0000256" key="1">
    <source>
        <dbReference type="ARBA" id="ARBA00004651"/>
    </source>
</evidence>
<dbReference type="PANTHER" id="PTHR32196">
    <property type="entry name" value="ABC TRANSPORTER PERMEASE PROTEIN YPHD-RELATED-RELATED"/>
    <property type="match status" value="1"/>
</dbReference>
<dbReference type="InterPro" id="IPR001851">
    <property type="entry name" value="ABC_transp_permease"/>
</dbReference>
<keyword evidence="4" id="KW-0997">Cell inner membrane</keyword>
<feature type="transmembrane region" description="Helical" evidence="11">
    <location>
        <begin position="257"/>
        <end position="275"/>
    </location>
</feature>
<name>A0ABY5KZR3_9CELL</name>
<feature type="transmembrane region" description="Helical" evidence="11">
    <location>
        <begin position="152"/>
        <end position="171"/>
    </location>
</feature>
<dbReference type="PANTHER" id="PTHR32196:SF32">
    <property type="entry name" value="XYLOSE TRANSPORT SYSTEM PERMEASE PROTEIN XYLH"/>
    <property type="match status" value="1"/>
</dbReference>
<comment type="function">
    <text evidence="9">Part of the binding-protein-dependent transport system for D-xylose. Probably responsible for the translocation of the substrate across the membrane.</text>
</comment>
<keyword evidence="5" id="KW-0762">Sugar transport</keyword>
<feature type="transmembrane region" description="Helical" evidence="11">
    <location>
        <begin position="305"/>
        <end position="327"/>
    </location>
</feature>
<keyword evidence="3" id="KW-1003">Cell membrane</keyword>
<evidence type="ECO:0000256" key="4">
    <source>
        <dbReference type="ARBA" id="ARBA00022519"/>
    </source>
</evidence>
<keyword evidence="13" id="KW-1185">Reference proteome</keyword>
<sequence length="412" mass="41930">MSLPAPALTVVAGAKAPSRADGASRAEAVRGIGQRLRAGELGSLPIIGALLVIWAVFQSLNTNFLSSDNLVNLTMQSASTGVIALGVVLVLLVGHIDLSVGSVCGLSAALVAVGSVQLGWPVLLAVLAALLVGAVVGLLYGVLATRLRLPSFVFTLAGLLVIAGVQLRVLGPTGSVNLPFESWLVRTVQQGFVPPPVAYGLVMAVVLAYAGAQVAGRARRERAGLPVSTHTALVLRVALLGAALTAAVAYLQADRGLGIAFALFLGLVAVVDILLRRTRWGRAVHAVGGSVESARRAGVPIRRTYVSVFVACSTLAALGGVLAVGRLSAANQGSGGGDLYLTAIAAAVIGGTSLFGGRGRAWSALWGVLIIHSISSGLTLLNMGASERYVITGLVLALAVTIDSLARRTRAA</sequence>
<keyword evidence="7 11" id="KW-1133">Transmembrane helix</keyword>
<keyword evidence="6 11" id="KW-0812">Transmembrane</keyword>
<evidence type="ECO:0000256" key="11">
    <source>
        <dbReference type="SAM" id="Phobius"/>
    </source>
</evidence>
<evidence type="ECO:0000256" key="5">
    <source>
        <dbReference type="ARBA" id="ARBA00022597"/>
    </source>
</evidence>
<dbReference type="CDD" id="cd06579">
    <property type="entry name" value="TM_PBP1_transp_AraH_like"/>
    <property type="match status" value="1"/>
</dbReference>
<evidence type="ECO:0000313" key="13">
    <source>
        <dbReference type="Proteomes" id="UP001316189"/>
    </source>
</evidence>
<feature type="transmembrane region" description="Helical" evidence="11">
    <location>
        <begin position="389"/>
        <end position="406"/>
    </location>
</feature>
<gene>
    <name evidence="12" type="ORF">NP064_13130</name>
</gene>
<feature type="transmembrane region" description="Helical" evidence="11">
    <location>
        <begin position="38"/>
        <end position="57"/>
    </location>
</feature>
<evidence type="ECO:0000256" key="2">
    <source>
        <dbReference type="ARBA" id="ARBA00022448"/>
    </source>
</evidence>
<evidence type="ECO:0000256" key="9">
    <source>
        <dbReference type="ARBA" id="ARBA00035611"/>
    </source>
</evidence>
<accession>A0ABY5KZR3</accession>
<evidence type="ECO:0000256" key="7">
    <source>
        <dbReference type="ARBA" id="ARBA00022989"/>
    </source>
</evidence>
<comment type="subcellular location">
    <subcellularLocation>
        <location evidence="1">Cell membrane</location>
        <topology evidence="1">Multi-pass membrane protein</topology>
    </subcellularLocation>
</comment>
<evidence type="ECO:0000256" key="10">
    <source>
        <dbReference type="ARBA" id="ARBA00035686"/>
    </source>
</evidence>
<dbReference type="RefSeq" id="WP_227570423.1">
    <property type="nucleotide sequence ID" value="NZ_CP101988.1"/>
</dbReference>
<feature type="transmembrane region" description="Helical" evidence="11">
    <location>
        <begin position="78"/>
        <end position="98"/>
    </location>
</feature>
<feature type="transmembrane region" description="Helical" evidence="11">
    <location>
        <begin position="191"/>
        <end position="212"/>
    </location>
</feature>
<feature type="transmembrane region" description="Helical" evidence="11">
    <location>
        <begin position="339"/>
        <end position="357"/>
    </location>
</feature>